<accession>A0A9P6NIY0</accession>
<organism evidence="1 2">
    <name type="scientific">Cronartium quercuum f. sp. fusiforme G11</name>
    <dbReference type="NCBI Taxonomy" id="708437"/>
    <lineage>
        <taxon>Eukaryota</taxon>
        <taxon>Fungi</taxon>
        <taxon>Dikarya</taxon>
        <taxon>Basidiomycota</taxon>
        <taxon>Pucciniomycotina</taxon>
        <taxon>Pucciniomycetes</taxon>
        <taxon>Pucciniales</taxon>
        <taxon>Coleosporiaceae</taxon>
        <taxon>Cronartium</taxon>
    </lineage>
</organism>
<evidence type="ECO:0000313" key="1">
    <source>
        <dbReference type="EMBL" id="KAG0147836.1"/>
    </source>
</evidence>
<name>A0A9P6NIY0_9BASI</name>
<dbReference type="AlphaFoldDB" id="A0A9P6NIY0"/>
<protein>
    <submittedName>
        <fullName evidence="1">Uncharacterized protein</fullName>
    </submittedName>
</protein>
<comment type="caution">
    <text evidence="1">The sequence shown here is derived from an EMBL/GenBank/DDBJ whole genome shotgun (WGS) entry which is preliminary data.</text>
</comment>
<proteinExistence type="predicted"/>
<gene>
    <name evidence="1" type="ORF">CROQUDRAFT_90970</name>
</gene>
<evidence type="ECO:0000313" key="2">
    <source>
        <dbReference type="Proteomes" id="UP000886653"/>
    </source>
</evidence>
<reference evidence="1" key="1">
    <citation type="submission" date="2013-11" db="EMBL/GenBank/DDBJ databases">
        <title>Genome sequence of the fusiform rust pathogen reveals effectors for host alternation and coevolution with pine.</title>
        <authorList>
            <consortium name="DOE Joint Genome Institute"/>
            <person name="Smith K."/>
            <person name="Pendleton A."/>
            <person name="Kubisiak T."/>
            <person name="Anderson C."/>
            <person name="Salamov A."/>
            <person name="Aerts A."/>
            <person name="Riley R."/>
            <person name="Clum A."/>
            <person name="Lindquist E."/>
            <person name="Ence D."/>
            <person name="Campbell M."/>
            <person name="Kronenberg Z."/>
            <person name="Feau N."/>
            <person name="Dhillon B."/>
            <person name="Hamelin R."/>
            <person name="Burleigh J."/>
            <person name="Smith J."/>
            <person name="Yandell M."/>
            <person name="Nelson C."/>
            <person name="Grigoriev I."/>
            <person name="Davis J."/>
        </authorList>
    </citation>
    <scope>NUCLEOTIDE SEQUENCE</scope>
    <source>
        <strain evidence="1">G11</strain>
    </source>
</reference>
<dbReference type="EMBL" id="MU167243">
    <property type="protein sequence ID" value="KAG0147836.1"/>
    <property type="molecule type" value="Genomic_DNA"/>
</dbReference>
<sequence length="214" mass="23865">MSACYRTFARKDELSSLIFVVDRALGSGDVSLDSCRLRYFFHRTPDKSDLTFISQPDDQVQSFVVWQQVIPSANSWHNLCWLVDPSSYYLSTSHKRALMGNEASAYILHLHWGALPLSTLHIADCGRKLAETDKCGSTIHPSLGEDLRRCVSSTARNVTQVEESALRFGSNFQTMAGFEKKDWDLRPVISSFHSPISTQIAELCSSAAAPFGPE</sequence>
<dbReference type="Proteomes" id="UP000886653">
    <property type="component" value="Unassembled WGS sequence"/>
</dbReference>
<keyword evidence="2" id="KW-1185">Reference proteome</keyword>